<dbReference type="PANTHER" id="PTHR46825">
    <property type="entry name" value="D-ALANYL-D-ALANINE-CARBOXYPEPTIDASE/ENDOPEPTIDASE AMPH"/>
    <property type="match status" value="1"/>
</dbReference>
<dbReference type="Proteomes" id="UP000517916">
    <property type="component" value="Unassembled WGS sequence"/>
</dbReference>
<dbReference type="InterPro" id="IPR050491">
    <property type="entry name" value="AmpC-like"/>
</dbReference>
<dbReference type="RefSeq" id="WP_182836245.1">
    <property type="nucleotide sequence ID" value="NZ_JACJID010000001.1"/>
</dbReference>
<dbReference type="EMBL" id="JACJID010000001">
    <property type="protein sequence ID" value="MBA8923488.1"/>
    <property type="molecule type" value="Genomic_DNA"/>
</dbReference>
<dbReference type="SUPFAM" id="SSF56601">
    <property type="entry name" value="beta-lactamase/transpeptidase-like"/>
    <property type="match status" value="1"/>
</dbReference>
<evidence type="ECO:0000313" key="3">
    <source>
        <dbReference type="Proteomes" id="UP000517916"/>
    </source>
</evidence>
<dbReference type="Gene3D" id="3.40.710.10">
    <property type="entry name" value="DD-peptidase/beta-lactamase superfamily"/>
    <property type="match status" value="1"/>
</dbReference>
<organism evidence="2 3">
    <name type="scientific">Kutzneria viridogrisea</name>
    <dbReference type="NCBI Taxonomy" id="47990"/>
    <lineage>
        <taxon>Bacteria</taxon>
        <taxon>Bacillati</taxon>
        <taxon>Actinomycetota</taxon>
        <taxon>Actinomycetes</taxon>
        <taxon>Pseudonocardiales</taxon>
        <taxon>Pseudonocardiaceae</taxon>
        <taxon>Kutzneria</taxon>
    </lineage>
</organism>
<accession>A0ABR6B9E1</accession>
<evidence type="ECO:0000259" key="1">
    <source>
        <dbReference type="Pfam" id="PF00144"/>
    </source>
</evidence>
<reference evidence="2 3" key="1">
    <citation type="submission" date="2020-08" db="EMBL/GenBank/DDBJ databases">
        <title>Genomic Encyclopedia of Archaeal and Bacterial Type Strains, Phase II (KMG-II): from individual species to whole genera.</title>
        <authorList>
            <person name="Goeker M."/>
        </authorList>
    </citation>
    <scope>NUCLEOTIDE SEQUENCE [LARGE SCALE GENOMIC DNA]</scope>
    <source>
        <strain evidence="2 3">DSM 43850</strain>
    </source>
</reference>
<feature type="domain" description="Beta-lactamase-related" evidence="1">
    <location>
        <begin position="7"/>
        <end position="347"/>
    </location>
</feature>
<sequence length="360" mass="38718">MDEALERAASRFGDAGVQAVAIHNGQVVWSGKRGKAIHDPSKPVTDQAMFPYSSLSKLMVATFALHQVENGVLDLDKPISAYVGDEVAGSRVVTVRMLLTHTAGYPDLYGDPATAPLFPPGDQYDPDRPYTFAMLNAGIRQPVNPGRRFEYSNTGYIILGHVLAKTSGGDQALERAYRNFVRRAGTAQVPMTDDVLTMERTQRAFGRLVHGYNRLDNGELEDFSTAYGAKGIPTDLYGLPFTDGAFAGTATGAGLLLDSLFARGNLLRPDTVRMMVTPSPQAGRSQDPDLGTYGMGTYQTREAGRTWQGHGGTYSGFSSIAATDVGRGITIAVVVNELSPPHPATVIWKELVRTASSGRS</sequence>
<dbReference type="PANTHER" id="PTHR46825:SF7">
    <property type="entry name" value="D-ALANYL-D-ALANINE CARBOXYPEPTIDASE"/>
    <property type="match status" value="1"/>
</dbReference>
<dbReference type="InterPro" id="IPR001466">
    <property type="entry name" value="Beta-lactam-related"/>
</dbReference>
<evidence type="ECO:0000313" key="2">
    <source>
        <dbReference type="EMBL" id="MBA8923488.1"/>
    </source>
</evidence>
<protein>
    <submittedName>
        <fullName evidence="2">CubicO group peptidase (Beta-lactamase class C family)</fullName>
    </submittedName>
</protein>
<dbReference type="Pfam" id="PF00144">
    <property type="entry name" value="Beta-lactamase"/>
    <property type="match status" value="1"/>
</dbReference>
<dbReference type="InterPro" id="IPR012338">
    <property type="entry name" value="Beta-lactam/transpept-like"/>
</dbReference>
<proteinExistence type="predicted"/>
<comment type="caution">
    <text evidence="2">The sequence shown here is derived from an EMBL/GenBank/DDBJ whole genome shotgun (WGS) entry which is preliminary data.</text>
</comment>
<keyword evidence="3" id="KW-1185">Reference proteome</keyword>
<gene>
    <name evidence="2" type="ORF">BC739_000685</name>
</gene>
<name>A0ABR6B9E1_9PSEU</name>